<dbReference type="Proteomes" id="UP001596432">
    <property type="component" value="Unassembled WGS sequence"/>
</dbReference>
<dbReference type="PRINTS" id="PR00778">
    <property type="entry name" value="HTHARSR"/>
</dbReference>
<dbReference type="InterPro" id="IPR051081">
    <property type="entry name" value="HTH_MetalResp_TranReg"/>
</dbReference>
<dbReference type="NCBIfam" id="NF033788">
    <property type="entry name" value="HTH_metalloreg"/>
    <property type="match status" value="1"/>
</dbReference>
<dbReference type="InterPro" id="IPR036388">
    <property type="entry name" value="WH-like_DNA-bd_sf"/>
</dbReference>
<dbReference type="GeneID" id="78820274"/>
<keyword evidence="2" id="KW-0238">DNA-binding</keyword>
<dbReference type="SUPFAM" id="SSF46785">
    <property type="entry name" value="Winged helix' DNA-binding domain"/>
    <property type="match status" value="1"/>
</dbReference>
<dbReference type="SMART" id="SM00418">
    <property type="entry name" value="HTH_ARSR"/>
    <property type="match status" value="1"/>
</dbReference>
<dbReference type="InterPro" id="IPR036390">
    <property type="entry name" value="WH_DNA-bd_sf"/>
</dbReference>
<gene>
    <name evidence="5" type="ORF">ACFQMA_09165</name>
</gene>
<dbReference type="EMBL" id="JBHTAS010000001">
    <property type="protein sequence ID" value="MFC7140002.1"/>
    <property type="molecule type" value="Genomic_DNA"/>
</dbReference>
<dbReference type="PANTHER" id="PTHR33154:SF33">
    <property type="entry name" value="TRANSCRIPTIONAL REPRESSOR SDPR"/>
    <property type="match status" value="1"/>
</dbReference>
<feature type="domain" description="HTH arsR-type" evidence="4">
    <location>
        <begin position="38"/>
        <end position="131"/>
    </location>
</feature>
<dbReference type="CDD" id="cd00090">
    <property type="entry name" value="HTH_ARSR"/>
    <property type="match status" value="1"/>
</dbReference>
<proteinExistence type="predicted"/>
<dbReference type="Pfam" id="PF01022">
    <property type="entry name" value="HTH_5"/>
    <property type="match status" value="1"/>
</dbReference>
<dbReference type="PANTHER" id="PTHR33154">
    <property type="entry name" value="TRANSCRIPTIONAL REGULATOR, ARSR FAMILY"/>
    <property type="match status" value="1"/>
</dbReference>
<dbReference type="InterPro" id="IPR001845">
    <property type="entry name" value="HTH_ArsR_DNA-bd_dom"/>
</dbReference>
<keyword evidence="6" id="KW-1185">Reference proteome</keyword>
<evidence type="ECO:0000256" key="2">
    <source>
        <dbReference type="ARBA" id="ARBA00023125"/>
    </source>
</evidence>
<dbReference type="PROSITE" id="PS50987">
    <property type="entry name" value="HTH_ARSR_2"/>
    <property type="match status" value="1"/>
</dbReference>
<evidence type="ECO:0000313" key="6">
    <source>
        <dbReference type="Proteomes" id="UP001596432"/>
    </source>
</evidence>
<dbReference type="RefSeq" id="WP_274325569.1">
    <property type="nucleotide sequence ID" value="NZ_CP118158.1"/>
</dbReference>
<keyword evidence="3" id="KW-0804">Transcription</keyword>
<accession>A0ABD5XXZ5</accession>
<reference evidence="5 6" key="1">
    <citation type="journal article" date="2019" name="Int. J. Syst. Evol. Microbiol.">
        <title>The Global Catalogue of Microorganisms (GCM) 10K type strain sequencing project: providing services to taxonomists for standard genome sequencing and annotation.</title>
        <authorList>
            <consortium name="The Broad Institute Genomics Platform"/>
            <consortium name="The Broad Institute Genome Sequencing Center for Infectious Disease"/>
            <person name="Wu L."/>
            <person name="Ma J."/>
        </authorList>
    </citation>
    <scope>NUCLEOTIDE SEQUENCE [LARGE SCALE GENOMIC DNA]</scope>
    <source>
        <strain evidence="5 6">XZYJT29</strain>
    </source>
</reference>
<organism evidence="5 6">
    <name type="scientific">Halosimplex aquaticum</name>
    <dbReference type="NCBI Taxonomy" id="3026162"/>
    <lineage>
        <taxon>Archaea</taxon>
        <taxon>Methanobacteriati</taxon>
        <taxon>Methanobacteriota</taxon>
        <taxon>Stenosarchaea group</taxon>
        <taxon>Halobacteria</taxon>
        <taxon>Halobacteriales</taxon>
        <taxon>Haloarculaceae</taxon>
        <taxon>Halosimplex</taxon>
    </lineage>
</organism>
<keyword evidence="1" id="KW-0805">Transcription regulation</keyword>
<evidence type="ECO:0000259" key="4">
    <source>
        <dbReference type="PROSITE" id="PS50987"/>
    </source>
</evidence>
<name>A0ABD5XXZ5_9EURY</name>
<dbReference type="Gene3D" id="1.10.10.10">
    <property type="entry name" value="Winged helix-like DNA-binding domain superfamily/Winged helix DNA-binding domain"/>
    <property type="match status" value="1"/>
</dbReference>
<evidence type="ECO:0000256" key="1">
    <source>
        <dbReference type="ARBA" id="ARBA00023015"/>
    </source>
</evidence>
<dbReference type="AlphaFoldDB" id="A0ABD5XXZ5"/>
<comment type="caution">
    <text evidence="5">The sequence shown here is derived from an EMBL/GenBank/DDBJ whole genome shotgun (WGS) entry which is preliminary data.</text>
</comment>
<sequence>MVQQSERLERLLTEKLGDCCDVDIDARVETLEGYASNLSADLDGDVTALQTLGDGTRYRIVRFLAEADRALCVCEITPVVDVSDSAVSHALSDLRDAGLVTRRKEGQWRYYEPSDRALAVIDALDATEGSR</sequence>
<evidence type="ECO:0000313" key="5">
    <source>
        <dbReference type="EMBL" id="MFC7140002.1"/>
    </source>
</evidence>
<protein>
    <submittedName>
        <fullName evidence="5">ArsR/SmtB family transcription factor</fullName>
    </submittedName>
</protein>
<evidence type="ECO:0000256" key="3">
    <source>
        <dbReference type="ARBA" id="ARBA00023163"/>
    </source>
</evidence>
<dbReference type="GO" id="GO:0003677">
    <property type="term" value="F:DNA binding"/>
    <property type="evidence" value="ECO:0007669"/>
    <property type="project" value="UniProtKB-KW"/>
</dbReference>
<dbReference type="InterPro" id="IPR011991">
    <property type="entry name" value="ArsR-like_HTH"/>
</dbReference>